<dbReference type="Proteomes" id="UP000735302">
    <property type="component" value="Unassembled WGS sequence"/>
</dbReference>
<name>A0AAV3ZWC5_9GAST</name>
<sequence length="69" mass="7930">MTIEVVGDMKSTIMIRRPQVEYAQKWSSNSSSRQVTEVKRRQIRPLLTLAFTRECAAFDNGWQPQSAIS</sequence>
<accession>A0AAV3ZWC5</accession>
<keyword evidence="2" id="KW-1185">Reference proteome</keyword>
<dbReference type="AlphaFoldDB" id="A0AAV3ZWC5"/>
<protein>
    <submittedName>
        <fullName evidence="1">Uncharacterized protein</fullName>
    </submittedName>
</protein>
<comment type="caution">
    <text evidence="1">The sequence shown here is derived from an EMBL/GenBank/DDBJ whole genome shotgun (WGS) entry which is preliminary data.</text>
</comment>
<evidence type="ECO:0000313" key="2">
    <source>
        <dbReference type="Proteomes" id="UP000735302"/>
    </source>
</evidence>
<proteinExistence type="predicted"/>
<reference evidence="1 2" key="1">
    <citation type="journal article" date="2021" name="Elife">
        <title>Chloroplast acquisition without the gene transfer in kleptoplastic sea slugs, Plakobranchus ocellatus.</title>
        <authorList>
            <person name="Maeda T."/>
            <person name="Takahashi S."/>
            <person name="Yoshida T."/>
            <person name="Shimamura S."/>
            <person name="Takaki Y."/>
            <person name="Nagai Y."/>
            <person name="Toyoda A."/>
            <person name="Suzuki Y."/>
            <person name="Arimoto A."/>
            <person name="Ishii H."/>
            <person name="Satoh N."/>
            <person name="Nishiyama T."/>
            <person name="Hasebe M."/>
            <person name="Maruyama T."/>
            <person name="Minagawa J."/>
            <person name="Obokata J."/>
            <person name="Shigenobu S."/>
        </authorList>
    </citation>
    <scope>NUCLEOTIDE SEQUENCE [LARGE SCALE GENOMIC DNA]</scope>
</reference>
<dbReference type="EMBL" id="BLXT01002861">
    <property type="protein sequence ID" value="GFN98727.1"/>
    <property type="molecule type" value="Genomic_DNA"/>
</dbReference>
<gene>
    <name evidence="1" type="ORF">PoB_002523300</name>
</gene>
<organism evidence="1 2">
    <name type="scientific">Plakobranchus ocellatus</name>
    <dbReference type="NCBI Taxonomy" id="259542"/>
    <lineage>
        <taxon>Eukaryota</taxon>
        <taxon>Metazoa</taxon>
        <taxon>Spiralia</taxon>
        <taxon>Lophotrochozoa</taxon>
        <taxon>Mollusca</taxon>
        <taxon>Gastropoda</taxon>
        <taxon>Heterobranchia</taxon>
        <taxon>Euthyneura</taxon>
        <taxon>Panpulmonata</taxon>
        <taxon>Sacoglossa</taxon>
        <taxon>Placobranchoidea</taxon>
        <taxon>Plakobranchidae</taxon>
        <taxon>Plakobranchus</taxon>
    </lineage>
</organism>
<evidence type="ECO:0000313" key="1">
    <source>
        <dbReference type="EMBL" id="GFN98727.1"/>
    </source>
</evidence>